<dbReference type="Gene3D" id="3.40.50.1820">
    <property type="entry name" value="alpha/beta hydrolase"/>
    <property type="match status" value="1"/>
</dbReference>
<feature type="compositionally biased region" description="Polar residues" evidence="1">
    <location>
        <begin position="70"/>
        <end position="79"/>
    </location>
</feature>
<organism evidence="3 4">
    <name type="scientific">Serendipita vermifera MAFF 305830</name>
    <dbReference type="NCBI Taxonomy" id="933852"/>
    <lineage>
        <taxon>Eukaryota</taxon>
        <taxon>Fungi</taxon>
        <taxon>Dikarya</taxon>
        <taxon>Basidiomycota</taxon>
        <taxon>Agaricomycotina</taxon>
        <taxon>Agaricomycetes</taxon>
        <taxon>Sebacinales</taxon>
        <taxon>Serendipitaceae</taxon>
        <taxon>Serendipita</taxon>
    </lineage>
</organism>
<dbReference type="SUPFAM" id="SSF53474">
    <property type="entry name" value="alpha/beta-Hydrolases"/>
    <property type="match status" value="1"/>
</dbReference>
<evidence type="ECO:0000313" key="4">
    <source>
        <dbReference type="Proteomes" id="UP000054097"/>
    </source>
</evidence>
<feature type="region of interest" description="Disordered" evidence="1">
    <location>
        <begin position="13"/>
        <end position="86"/>
    </location>
</feature>
<evidence type="ECO:0000256" key="1">
    <source>
        <dbReference type="SAM" id="MobiDB-lite"/>
    </source>
</evidence>
<feature type="compositionally biased region" description="Polar residues" evidence="1">
    <location>
        <begin position="40"/>
        <end position="54"/>
    </location>
</feature>
<proteinExistence type="predicted"/>
<evidence type="ECO:0000259" key="2">
    <source>
        <dbReference type="Pfam" id="PF00561"/>
    </source>
</evidence>
<feature type="domain" description="AB hydrolase-1" evidence="2">
    <location>
        <begin position="263"/>
        <end position="375"/>
    </location>
</feature>
<feature type="region of interest" description="Disordered" evidence="1">
    <location>
        <begin position="125"/>
        <end position="162"/>
    </location>
</feature>
<protein>
    <recommendedName>
        <fullName evidence="2">AB hydrolase-1 domain-containing protein</fullName>
    </recommendedName>
</protein>
<dbReference type="AlphaFoldDB" id="A0A0C2WCI2"/>
<feature type="compositionally biased region" description="Low complexity" evidence="1">
    <location>
        <begin position="19"/>
        <end position="32"/>
    </location>
</feature>
<dbReference type="HOGENOM" id="CLU_015737_2_0_1"/>
<name>A0A0C2WCI2_SERVB</name>
<keyword evidence="4" id="KW-1185">Reference proteome</keyword>
<accession>A0A0C2WCI2</accession>
<dbReference type="InterPro" id="IPR029058">
    <property type="entry name" value="AB_hydrolase_fold"/>
</dbReference>
<dbReference type="Pfam" id="PF00561">
    <property type="entry name" value="Abhydrolase_1"/>
    <property type="match status" value="1"/>
</dbReference>
<reference evidence="4" key="2">
    <citation type="submission" date="2015-01" db="EMBL/GenBank/DDBJ databases">
        <title>Evolutionary Origins and Diversification of the Mycorrhizal Mutualists.</title>
        <authorList>
            <consortium name="DOE Joint Genome Institute"/>
            <consortium name="Mycorrhizal Genomics Consortium"/>
            <person name="Kohler A."/>
            <person name="Kuo A."/>
            <person name="Nagy L.G."/>
            <person name="Floudas D."/>
            <person name="Copeland A."/>
            <person name="Barry K.W."/>
            <person name="Cichocki N."/>
            <person name="Veneault-Fourrey C."/>
            <person name="LaButti K."/>
            <person name="Lindquist E.A."/>
            <person name="Lipzen A."/>
            <person name="Lundell T."/>
            <person name="Morin E."/>
            <person name="Murat C."/>
            <person name="Riley R."/>
            <person name="Ohm R."/>
            <person name="Sun H."/>
            <person name="Tunlid A."/>
            <person name="Henrissat B."/>
            <person name="Grigoriev I.V."/>
            <person name="Hibbett D.S."/>
            <person name="Martin F."/>
        </authorList>
    </citation>
    <scope>NUCLEOTIDE SEQUENCE [LARGE SCALE GENOMIC DNA]</scope>
    <source>
        <strain evidence="4">MAFF 305830</strain>
    </source>
</reference>
<dbReference type="EMBL" id="KN824327">
    <property type="protein sequence ID" value="KIM24133.1"/>
    <property type="molecule type" value="Genomic_DNA"/>
</dbReference>
<gene>
    <name evidence="3" type="ORF">M408DRAFT_331905</name>
</gene>
<dbReference type="STRING" id="933852.A0A0C2WCI2"/>
<evidence type="ECO:0000313" key="3">
    <source>
        <dbReference type="EMBL" id="KIM24133.1"/>
    </source>
</evidence>
<feature type="region of interest" description="Disordered" evidence="1">
    <location>
        <begin position="528"/>
        <end position="586"/>
    </location>
</feature>
<dbReference type="InterPro" id="IPR000073">
    <property type="entry name" value="AB_hydrolase_1"/>
</dbReference>
<dbReference type="Proteomes" id="UP000054097">
    <property type="component" value="Unassembled WGS sequence"/>
</dbReference>
<feature type="compositionally biased region" description="Polar residues" evidence="1">
    <location>
        <begin position="133"/>
        <end position="162"/>
    </location>
</feature>
<reference evidence="3 4" key="1">
    <citation type="submission" date="2014-04" db="EMBL/GenBank/DDBJ databases">
        <authorList>
            <consortium name="DOE Joint Genome Institute"/>
            <person name="Kuo A."/>
            <person name="Zuccaro A."/>
            <person name="Kohler A."/>
            <person name="Nagy L.G."/>
            <person name="Floudas D."/>
            <person name="Copeland A."/>
            <person name="Barry K.W."/>
            <person name="Cichocki N."/>
            <person name="Veneault-Fourrey C."/>
            <person name="LaButti K."/>
            <person name="Lindquist E.A."/>
            <person name="Lipzen A."/>
            <person name="Lundell T."/>
            <person name="Morin E."/>
            <person name="Murat C."/>
            <person name="Sun H."/>
            <person name="Tunlid A."/>
            <person name="Henrissat B."/>
            <person name="Grigoriev I.V."/>
            <person name="Hibbett D.S."/>
            <person name="Martin F."/>
            <person name="Nordberg H.P."/>
            <person name="Cantor M.N."/>
            <person name="Hua S.X."/>
        </authorList>
    </citation>
    <scope>NUCLEOTIDE SEQUENCE [LARGE SCALE GENOMIC DNA]</scope>
    <source>
        <strain evidence="3 4">MAFF 305830</strain>
    </source>
</reference>
<dbReference type="PANTHER" id="PTHR11440">
    <property type="entry name" value="LECITHIN-CHOLESTEROL ACYLTRANSFERASE-RELATED"/>
    <property type="match status" value="1"/>
</dbReference>
<dbReference type="OrthoDB" id="5592486at2759"/>
<sequence length="586" mass="63300">MSRSSSVVRQIPIVRWLGTPAPNTNSPAAAEPSAHRRTPSDSVTGASLRPSISLSAPRGRRSEEIPVRRSFTSQQGANSDSREHSDALQQAISDEVFKIKRPPEARMAAHHRDDAHNREFRHPTLLDKPNRASFPTSSLSKPLAPVQTNLSPQPSIVTSPTSYSRPGLGLGMAASGLLGMGGGSTGSTSRTSLDSLRSLTARDRGIQTSAAQAMSPVPSGLNRWWFQDGNKETVDGMLHDADKAPTAQQEAEAIRKKYLTPRNPLVFCHGLLGFDSVNLGVNFAPLQITHWRGIKEVLEESGVEVLITKVPATSGVDARAKVLEATIAEKFPGRSVHLIGHSMGGLDCRYLASKIRPTAFKILSVTTIATPHHGSYFADYFIDTLGKARIPALVSFLEYLPNGGGDGKAFEGLTMESMKKFNEEVTNVEDVQYFSWGAKCSPGLVDAFRWPHGVIQDKEGPNDGLVSVSSAQWGKYLGTLEDVNHLDLVGWVNTARYKWAELMGKGIKFKPASFYLEVAAKLAEEVEGLRHDDDSSDEETEVLFSAGGSLDDQGPPLKRKKSSKHSDKVKPDALPAPPGTVGGGVD</sequence>